<feature type="domain" description="TCP" evidence="8">
    <location>
        <begin position="81"/>
        <end position="139"/>
    </location>
</feature>
<feature type="compositionally biased region" description="Basic and acidic residues" evidence="7">
    <location>
        <begin position="212"/>
        <end position="238"/>
    </location>
</feature>
<dbReference type="InterPro" id="IPR005333">
    <property type="entry name" value="Transcription_factor_TCP"/>
</dbReference>
<dbReference type="InterPro" id="IPR017888">
    <property type="entry name" value="CYC/TB1_R_domain"/>
</dbReference>
<organism evidence="10 11">
    <name type="scientific">Oldenlandia corymbosa var. corymbosa</name>
    <dbReference type="NCBI Taxonomy" id="529605"/>
    <lineage>
        <taxon>Eukaryota</taxon>
        <taxon>Viridiplantae</taxon>
        <taxon>Streptophyta</taxon>
        <taxon>Embryophyta</taxon>
        <taxon>Tracheophyta</taxon>
        <taxon>Spermatophyta</taxon>
        <taxon>Magnoliopsida</taxon>
        <taxon>eudicotyledons</taxon>
        <taxon>Gunneridae</taxon>
        <taxon>Pentapetalae</taxon>
        <taxon>asterids</taxon>
        <taxon>lamiids</taxon>
        <taxon>Gentianales</taxon>
        <taxon>Rubiaceae</taxon>
        <taxon>Rubioideae</taxon>
        <taxon>Spermacoceae</taxon>
        <taxon>Hedyotis-Oldenlandia complex</taxon>
        <taxon>Oldenlandia</taxon>
    </lineage>
</organism>
<evidence type="ECO:0000256" key="5">
    <source>
        <dbReference type="ARBA" id="ARBA00023163"/>
    </source>
</evidence>
<keyword evidence="4" id="KW-0238">DNA-binding</keyword>
<keyword evidence="2" id="KW-0217">Developmental protein</keyword>
<evidence type="ECO:0000259" key="8">
    <source>
        <dbReference type="PROSITE" id="PS51369"/>
    </source>
</evidence>
<name>A0AAV1BXC5_OLDCO</name>
<dbReference type="InterPro" id="IPR017887">
    <property type="entry name" value="TF_TCP_subgr"/>
</dbReference>
<dbReference type="GO" id="GO:0005634">
    <property type="term" value="C:nucleus"/>
    <property type="evidence" value="ECO:0007669"/>
    <property type="project" value="UniProtKB-SubCell"/>
</dbReference>
<keyword evidence="3" id="KW-0805">Transcription regulation</keyword>
<evidence type="ECO:0000256" key="3">
    <source>
        <dbReference type="ARBA" id="ARBA00023015"/>
    </source>
</evidence>
<evidence type="ECO:0000256" key="4">
    <source>
        <dbReference type="ARBA" id="ARBA00023125"/>
    </source>
</evidence>
<evidence type="ECO:0000259" key="9">
    <source>
        <dbReference type="PROSITE" id="PS51370"/>
    </source>
</evidence>
<evidence type="ECO:0000313" key="10">
    <source>
        <dbReference type="EMBL" id="CAI9087757.1"/>
    </source>
</evidence>
<dbReference type="PANTHER" id="PTHR31072">
    <property type="entry name" value="TRANSCRIPTION FACTOR TCP4-RELATED"/>
    <property type="match status" value="1"/>
</dbReference>
<reference evidence="10" key="1">
    <citation type="submission" date="2023-03" db="EMBL/GenBank/DDBJ databases">
        <authorList>
            <person name="Julca I."/>
        </authorList>
    </citation>
    <scope>NUCLEOTIDE SEQUENCE</scope>
</reference>
<dbReference type="Pfam" id="PF03634">
    <property type="entry name" value="TCP"/>
    <property type="match status" value="1"/>
</dbReference>
<feature type="compositionally biased region" description="Low complexity" evidence="7">
    <location>
        <begin position="264"/>
        <end position="279"/>
    </location>
</feature>
<evidence type="ECO:0000313" key="11">
    <source>
        <dbReference type="Proteomes" id="UP001161247"/>
    </source>
</evidence>
<evidence type="ECO:0000256" key="1">
    <source>
        <dbReference type="ARBA" id="ARBA00004123"/>
    </source>
</evidence>
<feature type="compositionally biased region" description="Basic residues" evidence="7">
    <location>
        <begin position="191"/>
        <end position="206"/>
    </location>
</feature>
<dbReference type="GO" id="GO:2000032">
    <property type="term" value="P:regulation of secondary shoot formation"/>
    <property type="evidence" value="ECO:0007669"/>
    <property type="project" value="TreeGrafter"/>
</dbReference>
<gene>
    <name evidence="10" type="ORF">OLC1_LOCUS501</name>
</gene>
<evidence type="ECO:0000256" key="6">
    <source>
        <dbReference type="ARBA" id="ARBA00023242"/>
    </source>
</evidence>
<protein>
    <submittedName>
        <fullName evidence="10">OLC1v1021913C1</fullName>
    </submittedName>
</protein>
<dbReference type="GO" id="GO:0003700">
    <property type="term" value="F:DNA-binding transcription factor activity"/>
    <property type="evidence" value="ECO:0007669"/>
    <property type="project" value="InterPro"/>
</dbReference>
<comment type="subcellular location">
    <subcellularLocation>
        <location evidence="1">Nucleus</location>
    </subcellularLocation>
</comment>
<dbReference type="AlphaFoldDB" id="A0AAV1BXC5"/>
<sequence>MQYSSSSNNKGISYCPHFSPCLNQSPSFSPNDDNQALLYPEDLLSYNYYLNVGPIIETAANKKMATVSTRKKKNTPSSTKKMDRHSKIFTAQGPRDRRVRLSIGVSRKFFGLQDLLGFDKASLTLEWLLTKSKTAIIELLKSKQVDDDADIARCLTSVSEIDGEIFVNNEEGGADNINDNECSEKTPAISKRSKKIRSSGGRKKQTKFIMSELDRVAKNSRAKARERAKQRTKEKNSQRLDFFNPPPPPPSHSQIPRWRHGSCNSSNSSTTNTGNTSTNPVGVGGFLCVNPRIRAEVTATVEELFMEQCGSMDRHILKPVSSSSNFASINHNEAVHSDLNIWPSSTTNDNEL</sequence>
<keyword evidence="11" id="KW-1185">Reference proteome</keyword>
<keyword evidence="5" id="KW-0804">Transcription</keyword>
<dbReference type="PROSITE" id="PS51369">
    <property type="entry name" value="TCP"/>
    <property type="match status" value="1"/>
</dbReference>
<evidence type="ECO:0000256" key="2">
    <source>
        <dbReference type="ARBA" id="ARBA00022473"/>
    </source>
</evidence>
<dbReference type="PANTHER" id="PTHR31072:SF93">
    <property type="entry name" value="TRANSCRIPTION FACTOR TCP24"/>
    <property type="match status" value="1"/>
</dbReference>
<dbReference type="Proteomes" id="UP001161247">
    <property type="component" value="Chromosome 1"/>
</dbReference>
<dbReference type="PROSITE" id="PS51370">
    <property type="entry name" value="R"/>
    <property type="match status" value="1"/>
</dbReference>
<dbReference type="EMBL" id="OX459118">
    <property type="protein sequence ID" value="CAI9087757.1"/>
    <property type="molecule type" value="Genomic_DNA"/>
</dbReference>
<feature type="region of interest" description="Disordered" evidence="7">
    <location>
        <begin position="172"/>
        <end position="279"/>
    </location>
</feature>
<dbReference type="GO" id="GO:0043565">
    <property type="term" value="F:sequence-specific DNA binding"/>
    <property type="evidence" value="ECO:0007669"/>
    <property type="project" value="TreeGrafter"/>
</dbReference>
<keyword evidence="6" id="KW-0539">Nucleus</keyword>
<feature type="domain" description="R" evidence="9">
    <location>
        <begin position="218"/>
        <end position="235"/>
    </location>
</feature>
<accession>A0AAV1BXC5</accession>
<proteinExistence type="predicted"/>
<evidence type="ECO:0000256" key="7">
    <source>
        <dbReference type="SAM" id="MobiDB-lite"/>
    </source>
</evidence>